<evidence type="ECO:0000256" key="1">
    <source>
        <dbReference type="ARBA" id="ARBA00022723"/>
    </source>
</evidence>
<dbReference type="Pfam" id="PF07883">
    <property type="entry name" value="Cupin_2"/>
    <property type="match status" value="1"/>
</dbReference>
<name>E1WZG8_HALMS</name>
<dbReference type="InterPro" id="IPR014710">
    <property type="entry name" value="RmlC-like_jellyroll"/>
</dbReference>
<dbReference type="AlphaFoldDB" id="E1WZG8"/>
<dbReference type="Proteomes" id="UP000008963">
    <property type="component" value="Chromosome"/>
</dbReference>
<accession>E1WZG8</accession>
<dbReference type="InterPro" id="IPR011051">
    <property type="entry name" value="RmlC_Cupin_sf"/>
</dbReference>
<dbReference type="Gene3D" id="2.60.120.10">
    <property type="entry name" value="Jelly Rolls"/>
    <property type="match status" value="1"/>
</dbReference>
<feature type="domain" description="Cupin type-2" evidence="2">
    <location>
        <begin position="50"/>
        <end position="120"/>
    </location>
</feature>
<dbReference type="SUPFAM" id="SSF51182">
    <property type="entry name" value="RmlC-like cupins"/>
    <property type="match status" value="1"/>
</dbReference>
<dbReference type="CDD" id="cd02224">
    <property type="entry name" value="cupin_SPO2919-like"/>
    <property type="match status" value="1"/>
</dbReference>
<dbReference type="HOGENOM" id="CLU_135607_0_0_7"/>
<dbReference type="PANTHER" id="PTHR35848">
    <property type="entry name" value="OXALATE-BINDING PROTEIN"/>
    <property type="match status" value="1"/>
</dbReference>
<evidence type="ECO:0000259" key="2">
    <source>
        <dbReference type="Pfam" id="PF07883"/>
    </source>
</evidence>
<dbReference type="KEGG" id="bmx:BMS_3099"/>
<reference evidence="4" key="1">
    <citation type="journal article" date="2013" name="ISME J.">
        <title>A small predatory core genome in the divergent marine Bacteriovorax marinus SJ and the terrestrial Bdellovibrio bacteriovorus.</title>
        <authorList>
            <person name="Crossman L.C."/>
            <person name="Chen H."/>
            <person name="Cerdeno-Tarraga A.M."/>
            <person name="Brooks K."/>
            <person name="Quail M.A."/>
            <person name="Pineiro S.A."/>
            <person name="Hobley L."/>
            <person name="Sockett R.E."/>
            <person name="Bentley S.D."/>
            <person name="Parkhill J."/>
            <person name="Williams H.N."/>
            <person name="Stine O.C."/>
        </authorList>
    </citation>
    <scope>NUCLEOTIDE SEQUENCE [LARGE SCALE GENOMIC DNA]</scope>
    <source>
        <strain evidence="4">ATCC BAA-682 / DSM 15412 / SJ</strain>
    </source>
</reference>
<gene>
    <name evidence="3" type="ordered locus">BMS_3099</name>
</gene>
<dbReference type="EMBL" id="FQ312005">
    <property type="protein sequence ID" value="CBW27857.1"/>
    <property type="molecule type" value="Genomic_DNA"/>
</dbReference>
<organism evidence="3 4">
    <name type="scientific">Halobacteriovorax marinus (strain ATCC BAA-682 / DSM 15412 / SJ)</name>
    <name type="common">Bacteriovorax marinus</name>
    <dbReference type="NCBI Taxonomy" id="862908"/>
    <lineage>
        <taxon>Bacteria</taxon>
        <taxon>Pseudomonadati</taxon>
        <taxon>Bdellovibrionota</taxon>
        <taxon>Bacteriovoracia</taxon>
        <taxon>Bacteriovoracales</taxon>
        <taxon>Halobacteriovoraceae</taxon>
        <taxon>Halobacteriovorax</taxon>
    </lineage>
</organism>
<evidence type="ECO:0000313" key="3">
    <source>
        <dbReference type="EMBL" id="CBW27857.1"/>
    </source>
</evidence>
<dbReference type="InterPro" id="IPR013096">
    <property type="entry name" value="Cupin_2"/>
</dbReference>
<keyword evidence="4" id="KW-1185">Reference proteome</keyword>
<dbReference type="PATRIC" id="fig|862908.3.peg.2963"/>
<dbReference type="GO" id="GO:0046872">
    <property type="term" value="F:metal ion binding"/>
    <property type="evidence" value="ECO:0007669"/>
    <property type="project" value="UniProtKB-KW"/>
</dbReference>
<proteinExistence type="predicted"/>
<dbReference type="InterPro" id="IPR051610">
    <property type="entry name" value="GPI/OXD"/>
</dbReference>
<dbReference type="eggNOG" id="COG3837">
    <property type="taxonomic scope" value="Bacteria"/>
</dbReference>
<evidence type="ECO:0000313" key="4">
    <source>
        <dbReference type="Proteomes" id="UP000008963"/>
    </source>
</evidence>
<keyword evidence="1" id="KW-0479">Metal-binding</keyword>
<dbReference type="STRING" id="862908.BMS_3099"/>
<protein>
    <submittedName>
        <fullName evidence="3">Homologue of hemolysin protein</fullName>
    </submittedName>
</protein>
<sequence length="170" mass="19376">MIMERPDFIQNCEDLRSTESFSYPGDNETFVTGAHLGEMLGLKKIAVNYHILQPGDRSSWPHAHKEQEEFIFVLEGTPQVWIDGKVFDLKSGDCVSLPAGTGHAHSVINNSEDEVKLMVIGQIEAPDDRIFYPLHPERNKECDEDGWFWKDHPKHKLGSHDGLPDKKRPK</sequence>